<proteinExistence type="predicted"/>
<keyword evidence="3" id="KW-1185">Reference proteome</keyword>
<reference evidence="2 3" key="1">
    <citation type="submission" date="2019-04" db="EMBL/GenBank/DDBJ databases">
        <title>Pedobacter sp. AR-2-6 sp. nov., isolated from Arctic soil.</title>
        <authorList>
            <person name="Dahal R.H."/>
            <person name="Kim D.-U."/>
        </authorList>
    </citation>
    <scope>NUCLEOTIDE SEQUENCE [LARGE SCALE GENOMIC DNA]</scope>
    <source>
        <strain evidence="2 3">AR-2-6</strain>
    </source>
</reference>
<gene>
    <name evidence="2" type="ORF">FA045_10665</name>
</gene>
<name>A0A4U1C5T1_9SPHI</name>
<evidence type="ECO:0000313" key="3">
    <source>
        <dbReference type="Proteomes" id="UP000310477"/>
    </source>
</evidence>
<evidence type="ECO:0000256" key="1">
    <source>
        <dbReference type="SAM" id="Phobius"/>
    </source>
</evidence>
<feature type="transmembrane region" description="Helical" evidence="1">
    <location>
        <begin position="74"/>
        <end position="95"/>
    </location>
</feature>
<dbReference type="RefSeq" id="WP_136877063.1">
    <property type="nucleotide sequence ID" value="NZ_SWBO01000005.1"/>
</dbReference>
<sequence length="155" mass="16990">MENNEEIQEVKSELNLVVSEEMRSYIYEIAKWASFLAIVGFAFAGITIISAFTIGAVMNNNPQMLALASNMGAAAGAVFTVMFLIIAFAIFYPSLLMFKYAAKAKIGVLYGEQASLNEAMGKLKSLFKYWGIITIVYLALYALMIIATIMGRVAV</sequence>
<dbReference type="AlphaFoldDB" id="A0A4U1C5T1"/>
<comment type="caution">
    <text evidence="2">The sequence shown here is derived from an EMBL/GenBank/DDBJ whole genome shotgun (WGS) entry which is preliminary data.</text>
</comment>
<organism evidence="2 3">
    <name type="scientific">Pedobacter cryotolerans</name>
    <dbReference type="NCBI Taxonomy" id="2571270"/>
    <lineage>
        <taxon>Bacteria</taxon>
        <taxon>Pseudomonadati</taxon>
        <taxon>Bacteroidota</taxon>
        <taxon>Sphingobacteriia</taxon>
        <taxon>Sphingobacteriales</taxon>
        <taxon>Sphingobacteriaceae</taxon>
        <taxon>Pedobacter</taxon>
    </lineage>
</organism>
<dbReference type="Proteomes" id="UP000310477">
    <property type="component" value="Unassembled WGS sequence"/>
</dbReference>
<dbReference type="OrthoDB" id="1121797at2"/>
<keyword evidence="1" id="KW-0812">Transmembrane</keyword>
<feature type="transmembrane region" description="Helical" evidence="1">
    <location>
        <begin position="32"/>
        <end position="54"/>
    </location>
</feature>
<accession>A0A4U1C5T1</accession>
<evidence type="ECO:0008006" key="4">
    <source>
        <dbReference type="Google" id="ProtNLM"/>
    </source>
</evidence>
<protein>
    <recommendedName>
        <fullName evidence="4">DUF5362 domain-containing protein</fullName>
    </recommendedName>
</protein>
<evidence type="ECO:0000313" key="2">
    <source>
        <dbReference type="EMBL" id="TKB99898.1"/>
    </source>
</evidence>
<feature type="transmembrane region" description="Helical" evidence="1">
    <location>
        <begin position="129"/>
        <end position="150"/>
    </location>
</feature>
<dbReference type="EMBL" id="SWBO01000005">
    <property type="protein sequence ID" value="TKB99898.1"/>
    <property type="molecule type" value="Genomic_DNA"/>
</dbReference>
<keyword evidence="1" id="KW-1133">Transmembrane helix</keyword>
<keyword evidence="1" id="KW-0472">Membrane</keyword>